<evidence type="ECO:0000313" key="2">
    <source>
        <dbReference type="Proteomes" id="UP000799291"/>
    </source>
</evidence>
<evidence type="ECO:0000313" key="1">
    <source>
        <dbReference type="EMBL" id="KAF2688023.1"/>
    </source>
</evidence>
<dbReference type="AlphaFoldDB" id="A0A6G1JD13"/>
<dbReference type="Proteomes" id="UP000799291">
    <property type="component" value="Unassembled WGS sequence"/>
</dbReference>
<dbReference type="OrthoDB" id="3797658at2759"/>
<dbReference type="EMBL" id="MU005574">
    <property type="protein sequence ID" value="KAF2688023.1"/>
    <property type="molecule type" value="Genomic_DNA"/>
</dbReference>
<proteinExistence type="predicted"/>
<gene>
    <name evidence="1" type="ORF">K458DRAFT_415097</name>
</gene>
<accession>A0A6G1JD13</accession>
<sequence>MTWQYLQRALNHHENTICKRWMKKTRSQRKAILLIAWPGMNTRHRHDIESFFQPSIFTEQEAEDAWKHPYINIDNLLRPKALLVFLNSRGRNAPFEFAYSDLDLSPMFKWRKEHTPKAQRGSLWPSLVSSPLEYGRVVEWNDESAAAESIKQGHTVHAEHGVQILQPQNNIQEFRVGCVREVLHDAPS</sequence>
<keyword evidence="2" id="KW-1185">Reference proteome</keyword>
<dbReference type="PANTHER" id="PTHR40788:SF2">
    <property type="entry name" value="CLR5 DOMAIN-CONTAINING PROTEIN"/>
    <property type="match status" value="1"/>
</dbReference>
<protein>
    <submittedName>
        <fullName evidence="1">Uncharacterized protein</fullName>
    </submittedName>
</protein>
<dbReference type="PANTHER" id="PTHR40788">
    <property type="entry name" value="CLR5 DOMAIN-CONTAINING PROTEIN-RELATED"/>
    <property type="match status" value="1"/>
</dbReference>
<name>A0A6G1JD13_9PLEO</name>
<organism evidence="1 2">
    <name type="scientific">Lentithecium fluviatile CBS 122367</name>
    <dbReference type="NCBI Taxonomy" id="1168545"/>
    <lineage>
        <taxon>Eukaryota</taxon>
        <taxon>Fungi</taxon>
        <taxon>Dikarya</taxon>
        <taxon>Ascomycota</taxon>
        <taxon>Pezizomycotina</taxon>
        <taxon>Dothideomycetes</taxon>
        <taxon>Pleosporomycetidae</taxon>
        <taxon>Pleosporales</taxon>
        <taxon>Massarineae</taxon>
        <taxon>Lentitheciaceae</taxon>
        <taxon>Lentithecium</taxon>
    </lineage>
</organism>
<reference evidence="1" key="1">
    <citation type="journal article" date="2020" name="Stud. Mycol.">
        <title>101 Dothideomycetes genomes: a test case for predicting lifestyles and emergence of pathogens.</title>
        <authorList>
            <person name="Haridas S."/>
            <person name="Albert R."/>
            <person name="Binder M."/>
            <person name="Bloem J."/>
            <person name="Labutti K."/>
            <person name="Salamov A."/>
            <person name="Andreopoulos B."/>
            <person name="Baker S."/>
            <person name="Barry K."/>
            <person name="Bills G."/>
            <person name="Bluhm B."/>
            <person name="Cannon C."/>
            <person name="Castanera R."/>
            <person name="Culley D."/>
            <person name="Daum C."/>
            <person name="Ezra D."/>
            <person name="Gonzalez J."/>
            <person name="Henrissat B."/>
            <person name="Kuo A."/>
            <person name="Liang C."/>
            <person name="Lipzen A."/>
            <person name="Lutzoni F."/>
            <person name="Magnuson J."/>
            <person name="Mondo S."/>
            <person name="Nolan M."/>
            <person name="Ohm R."/>
            <person name="Pangilinan J."/>
            <person name="Park H.-J."/>
            <person name="Ramirez L."/>
            <person name="Alfaro M."/>
            <person name="Sun H."/>
            <person name="Tritt A."/>
            <person name="Yoshinaga Y."/>
            <person name="Zwiers L.-H."/>
            <person name="Turgeon B."/>
            <person name="Goodwin S."/>
            <person name="Spatafora J."/>
            <person name="Crous P."/>
            <person name="Grigoriev I."/>
        </authorList>
    </citation>
    <scope>NUCLEOTIDE SEQUENCE</scope>
    <source>
        <strain evidence="1">CBS 122367</strain>
    </source>
</reference>